<dbReference type="InterPro" id="IPR021109">
    <property type="entry name" value="Peptidase_aspartic_dom_sf"/>
</dbReference>
<dbReference type="OrthoDB" id="10060349at2759"/>
<keyword evidence="4" id="KW-1185">Reference proteome</keyword>
<dbReference type="PROSITE" id="PS50175">
    <property type="entry name" value="ASP_PROT_RETROV"/>
    <property type="match status" value="1"/>
</dbReference>
<sequence length="208" mass="23019">MLELWRDGPYSEELSFPPEICYPCRGDKETGKRGEVGLVGQRSTSPHGKPVNVPLSWKRLRSVGARGLYVQGELEGVKVSLLVDTGADLTVVRTGFFEQLSAKKTLELKDVSLDMAVADGRPLAFSGCGRLQLKVGSFAVEHEIWVADIDVDALLGYDFLQRYNCTIDAGKGELTIRGIQHDNIEKNFDGCRVVIAKTVVIPRKARKW</sequence>
<feature type="domain" description="Peptidase A2" evidence="2">
    <location>
        <begin position="79"/>
        <end position="93"/>
    </location>
</feature>
<name>A0A2G8KXK6_STIJA</name>
<gene>
    <name evidence="3" type="ORF">BSL78_10380</name>
</gene>
<dbReference type="CDD" id="cd00303">
    <property type="entry name" value="retropepsin_like"/>
    <property type="match status" value="1"/>
</dbReference>
<evidence type="ECO:0000256" key="1">
    <source>
        <dbReference type="ARBA" id="ARBA00022801"/>
    </source>
</evidence>
<dbReference type="InterPro" id="IPR001969">
    <property type="entry name" value="Aspartic_peptidase_AS"/>
</dbReference>
<dbReference type="Proteomes" id="UP000230750">
    <property type="component" value="Unassembled WGS sequence"/>
</dbReference>
<dbReference type="EMBL" id="MRZV01000315">
    <property type="protein sequence ID" value="PIK52747.1"/>
    <property type="molecule type" value="Genomic_DNA"/>
</dbReference>
<dbReference type="AlphaFoldDB" id="A0A2G8KXK6"/>
<dbReference type="SUPFAM" id="SSF50630">
    <property type="entry name" value="Acid proteases"/>
    <property type="match status" value="1"/>
</dbReference>
<accession>A0A2G8KXK6</accession>
<keyword evidence="1" id="KW-0378">Hydrolase</keyword>
<dbReference type="GO" id="GO:0004190">
    <property type="term" value="F:aspartic-type endopeptidase activity"/>
    <property type="evidence" value="ECO:0007669"/>
    <property type="project" value="InterPro"/>
</dbReference>
<evidence type="ECO:0000313" key="4">
    <source>
        <dbReference type="Proteomes" id="UP000230750"/>
    </source>
</evidence>
<reference evidence="3 4" key="1">
    <citation type="journal article" date="2017" name="PLoS Biol.">
        <title>The sea cucumber genome provides insights into morphological evolution and visceral regeneration.</title>
        <authorList>
            <person name="Zhang X."/>
            <person name="Sun L."/>
            <person name="Yuan J."/>
            <person name="Sun Y."/>
            <person name="Gao Y."/>
            <person name="Zhang L."/>
            <person name="Li S."/>
            <person name="Dai H."/>
            <person name="Hamel J.F."/>
            <person name="Liu C."/>
            <person name="Yu Y."/>
            <person name="Liu S."/>
            <person name="Lin W."/>
            <person name="Guo K."/>
            <person name="Jin S."/>
            <person name="Xu P."/>
            <person name="Storey K.B."/>
            <person name="Huan P."/>
            <person name="Zhang T."/>
            <person name="Zhou Y."/>
            <person name="Zhang J."/>
            <person name="Lin C."/>
            <person name="Li X."/>
            <person name="Xing L."/>
            <person name="Huo D."/>
            <person name="Sun M."/>
            <person name="Wang L."/>
            <person name="Mercier A."/>
            <person name="Li F."/>
            <person name="Yang H."/>
            <person name="Xiang J."/>
        </authorList>
    </citation>
    <scope>NUCLEOTIDE SEQUENCE [LARGE SCALE GENOMIC DNA]</scope>
    <source>
        <strain evidence="3">Shaxun</strain>
        <tissue evidence="3">Muscle</tissue>
    </source>
</reference>
<organism evidence="3 4">
    <name type="scientific">Stichopus japonicus</name>
    <name type="common">Sea cucumber</name>
    <dbReference type="NCBI Taxonomy" id="307972"/>
    <lineage>
        <taxon>Eukaryota</taxon>
        <taxon>Metazoa</taxon>
        <taxon>Echinodermata</taxon>
        <taxon>Eleutherozoa</taxon>
        <taxon>Echinozoa</taxon>
        <taxon>Holothuroidea</taxon>
        <taxon>Aspidochirotacea</taxon>
        <taxon>Aspidochirotida</taxon>
        <taxon>Stichopodidae</taxon>
        <taxon>Apostichopus</taxon>
    </lineage>
</organism>
<protein>
    <recommendedName>
        <fullName evidence="2">Peptidase A2 domain-containing protein</fullName>
    </recommendedName>
</protein>
<evidence type="ECO:0000259" key="2">
    <source>
        <dbReference type="PROSITE" id="PS50175"/>
    </source>
</evidence>
<dbReference type="Gene3D" id="2.40.70.10">
    <property type="entry name" value="Acid Proteases"/>
    <property type="match status" value="1"/>
</dbReference>
<dbReference type="PROSITE" id="PS00141">
    <property type="entry name" value="ASP_PROTEASE"/>
    <property type="match status" value="1"/>
</dbReference>
<dbReference type="Pfam" id="PF13975">
    <property type="entry name" value="gag-asp_proteas"/>
    <property type="match status" value="1"/>
</dbReference>
<dbReference type="GO" id="GO:0006508">
    <property type="term" value="P:proteolysis"/>
    <property type="evidence" value="ECO:0007669"/>
    <property type="project" value="InterPro"/>
</dbReference>
<evidence type="ECO:0000313" key="3">
    <source>
        <dbReference type="EMBL" id="PIK52747.1"/>
    </source>
</evidence>
<proteinExistence type="predicted"/>
<dbReference type="InterPro" id="IPR001995">
    <property type="entry name" value="Peptidase_A2_cat"/>
</dbReference>
<comment type="caution">
    <text evidence="3">The sequence shown here is derived from an EMBL/GenBank/DDBJ whole genome shotgun (WGS) entry which is preliminary data.</text>
</comment>